<dbReference type="PANTHER" id="PTHR19288">
    <property type="entry name" value="4-NITROPHENYLPHOSPHATASE-RELATED"/>
    <property type="match status" value="1"/>
</dbReference>
<dbReference type="Proteomes" id="UP000216998">
    <property type="component" value="Unassembled WGS sequence"/>
</dbReference>
<proteinExistence type="predicted"/>
<organism evidence="1 2">
    <name type="scientific">Niveispirillum lacus</name>
    <dbReference type="NCBI Taxonomy" id="1981099"/>
    <lineage>
        <taxon>Bacteria</taxon>
        <taxon>Pseudomonadati</taxon>
        <taxon>Pseudomonadota</taxon>
        <taxon>Alphaproteobacteria</taxon>
        <taxon>Rhodospirillales</taxon>
        <taxon>Azospirillaceae</taxon>
        <taxon>Niveispirillum</taxon>
    </lineage>
</organism>
<dbReference type="PANTHER" id="PTHR19288:SF90">
    <property type="entry name" value="OS08G0542600 PROTEIN"/>
    <property type="match status" value="1"/>
</dbReference>
<gene>
    <name evidence="1" type="ORF">CHU95_06125</name>
</gene>
<dbReference type="NCBIfam" id="TIGR01459">
    <property type="entry name" value="HAD-SF-IIA-hyp4"/>
    <property type="match status" value="1"/>
</dbReference>
<keyword evidence="1" id="KW-0378">Hydrolase</keyword>
<comment type="caution">
    <text evidence="1">The sequence shown here is derived from an EMBL/GenBank/DDBJ whole genome shotgun (WGS) entry which is preliminary data.</text>
</comment>
<dbReference type="InterPro" id="IPR036412">
    <property type="entry name" value="HAD-like_sf"/>
</dbReference>
<name>A0A255Z4K4_9PROT</name>
<dbReference type="NCBIfam" id="TIGR01460">
    <property type="entry name" value="HAD-SF-IIA"/>
    <property type="match status" value="1"/>
</dbReference>
<dbReference type="InterPro" id="IPR023214">
    <property type="entry name" value="HAD_sf"/>
</dbReference>
<dbReference type="Gene3D" id="3.40.50.1000">
    <property type="entry name" value="HAD superfamily/HAD-like"/>
    <property type="match status" value="2"/>
</dbReference>
<dbReference type="OrthoDB" id="9791073at2"/>
<reference evidence="1 2" key="1">
    <citation type="submission" date="2017-07" db="EMBL/GenBank/DDBJ databases">
        <title>Niveispirillum cyanobacteriorum sp. nov., isolated from cyanobacterial aggregates in a eutrophic lake.</title>
        <authorList>
            <person name="Cai H."/>
        </authorList>
    </citation>
    <scope>NUCLEOTIDE SEQUENCE [LARGE SCALE GENOMIC DNA]</scope>
    <source>
        <strain evidence="2">TH1-14</strain>
    </source>
</reference>
<dbReference type="EMBL" id="NOXU01000024">
    <property type="protein sequence ID" value="OYQ35844.1"/>
    <property type="molecule type" value="Genomic_DNA"/>
</dbReference>
<dbReference type="CDD" id="cd07525">
    <property type="entry name" value="HAD_like"/>
    <property type="match status" value="1"/>
</dbReference>
<dbReference type="RefSeq" id="WP_094454790.1">
    <property type="nucleotide sequence ID" value="NZ_NOXU01000024.1"/>
</dbReference>
<dbReference type="Pfam" id="PF13242">
    <property type="entry name" value="Hydrolase_like"/>
    <property type="match status" value="1"/>
</dbReference>
<dbReference type="GO" id="GO:0016791">
    <property type="term" value="F:phosphatase activity"/>
    <property type="evidence" value="ECO:0007669"/>
    <property type="project" value="TreeGrafter"/>
</dbReference>
<dbReference type="AlphaFoldDB" id="A0A255Z4K4"/>
<sequence length="294" mass="31882">MTAPVPLISGLANIADRYDGFILDLWGVVHDGVRPYEGVVECLSILRRLGKRVCLLSNAPRRIAAAAAKLSGMGVGPDLYDALYTSGEASFEALRDRNDEWHAALGPKLFHIGPPRDNDVYDSLKNRFRVDSPEDADFVINTGIDAYEETLDDYAPILRRCLDRGLPMLCANPDLVVVIDQELVICAGELARHYETLGGDVRYHGKPHAPVYRRCFELLGGIAPSRILAVGDSLRTDVAGANAAGIDSLLITGGIHREELGTPLGVLPGPENLADLLSRSAHRPTWAAAGLRWA</sequence>
<dbReference type="SUPFAM" id="SSF56784">
    <property type="entry name" value="HAD-like"/>
    <property type="match status" value="1"/>
</dbReference>
<keyword evidence="2" id="KW-1185">Reference proteome</keyword>
<dbReference type="Pfam" id="PF13344">
    <property type="entry name" value="Hydrolase_6"/>
    <property type="match status" value="1"/>
</dbReference>
<accession>A0A255Z4K4</accession>
<dbReference type="InterPro" id="IPR006356">
    <property type="entry name" value="HAD-SF_hydro_IIA_hyp3"/>
</dbReference>
<evidence type="ECO:0000313" key="1">
    <source>
        <dbReference type="EMBL" id="OYQ35844.1"/>
    </source>
</evidence>
<evidence type="ECO:0000313" key="2">
    <source>
        <dbReference type="Proteomes" id="UP000216998"/>
    </source>
</evidence>
<dbReference type="GO" id="GO:0005737">
    <property type="term" value="C:cytoplasm"/>
    <property type="evidence" value="ECO:0007669"/>
    <property type="project" value="TreeGrafter"/>
</dbReference>
<protein>
    <submittedName>
        <fullName evidence="1">TIGR01459 family HAD-type hydrolase</fullName>
    </submittedName>
</protein>
<dbReference type="InterPro" id="IPR006357">
    <property type="entry name" value="HAD-SF_hydro_IIA"/>
</dbReference>